<dbReference type="AlphaFoldDB" id="A0A437K827"/>
<dbReference type="InterPro" id="IPR018062">
    <property type="entry name" value="HTH_AraC-typ_CS"/>
</dbReference>
<proteinExistence type="predicted"/>
<keyword evidence="2" id="KW-0238">DNA-binding</keyword>
<reference evidence="5 6" key="1">
    <citation type="submission" date="2019-01" db="EMBL/GenBank/DDBJ databases">
        <title>Bacillus sp. M5HDSG1-1, whole genome shotgun sequence.</title>
        <authorList>
            <person name="Tuo L."/>
        </authorList>
    </citation>
    <scope>NUCLEOTIDE SEQUENCE [LARGE SCALE GENOMIC DNA]</scope>
    <source>
        <strain evidence="5 6">M5HDSG1-1</strain>
    </source>
</reference>
<dbReference type="PROSITE" id="PS00041">
    <property type="entry name" value="HTH_ARAC_FAMILY_1"/>
    <property type="match status" value="1"/>
</dbReference>
<evidence type="ECO:0000313" key="5">
    <source>
        <dbReference type="EMBL" id="RVT59922.1"/>
    </source>
</evidence>
<keyword evidence="6" id="KW-1185">Reference proteome</keyword>
<dbReference type="SMART" id="SM00342">
    <property type="entry name" value="HTH_ARAC"/>
    <property type="match status" value="1"/>
</dbReference>
<dbReference type="RefSeq" id="WP_127739702.1">
    <property type="nucleotide sequence ID" value="NZ_JAMAVA010000001.1"/>
</dbReference>
<evidence type="ECO:0000256" key="1">
    <source>
        <dbReference type="ARBA" id="ARBA00023015"/>
    </source>
</evidence>
<dbReference type="Proteomes" id="UP000288024">
    <property type="component" value="Unassembled WGS sequence"/>
</dbReference>
<dbReference type="PROSITE" id="PS01124">
    <property type="entry name" value="HTH_ARAC_FAMILY_2"/>
    <property type="match status" value="1"/>
</dbReference>
<evidence type="ECO:0000259" key="4">
    <source>
        <dbReference type="PROSITE" id="PS01124"/>
    </source>
</evidence>
<dbReference type="GO" id="GO:0003700">
    <property type="term" value="F:DNA-binding transcription factor activity"/>
    <property type="evidence" value="ECO:0007669"/>
    <property type="project" value="InterPro"/>
</dbReference>
<gene>
    <name evidence="5" type="ORF">EM808_18560</name>
</gene>
<evidence type="ECO:0000256" key="3">
    <source>
        <dbReference type="ARBA" id="ARBA00023163"/>
    </source>
</evidence>
<organism evidence="5 6">
    <name type="scientific">Niallia taxi</name>
    <dbReference type="NCBI Taxonomy" id="2499688"/>
    <lineage>
        <taxon>Bacteria</taxon>
        <taxon>Bacillati</taxon>
        <taxon>Bacillota</taxon>
        <taxon>Bacilli</taxon>
        <taxon>Bacillales</taxon>
        <taxon>Bacillaceae</taxon>
        <taxon>Niallia</taxon>
    </lineage>
</organism>
<comment type="caution">
    <text evidence="5">The sequence shown here is derived from an EMBL/GenBank/DDBJ whole genome shotgun (WGS) entry which is preliminary data.</text>
</comment>
<dbReference type="InterPro" id="IPR020449">
    <property type="entry name" value="Tscrpt_reg_AraC-type_HTH"/>
</dbReference>
<dbReference type="PRINTS" id="PR00032">
    <property type="entry name" value="HTHARAC"/>
</dbReference>
<protein>
    <submittedName>
        <fullName evidence="5">AraC family transcriptional regulator</fullName>
    </submittedName>
</protein>
<sequence>MVEKGVLSQSKMYFHTPSDFAKDALFYLSYSGTFCCSNDYIVERNNWNSYLFMIVKKGKMRIFYEEKEYIASENSFVFLNCYKPHKYQAEEETVFDWIHFSGNASEAYYNLLYEASGCVFSIANNYVIQDYMTSILHAAKENHVEEDAVSIYIHKILYELKKKSSEVDSLQFKSILEAINYIESSFHTQIKLQDIANCAGLSPYHFSRVFKKHLNCSPYQYLINFRINHAKELLQNTDLSIQEITYECGFNSVPHFIKIFKEHTELTPKKFRNLPF</sequence>
<evidence type="ECO:0000313" key="6">
    <source>
        <dbReference type="Proteomes" id="UP000288024"/>
    </source>
</evidence>
<dbReference type="Gene3D" id="1.10.10.60">
    <property type="entry name" value="Homeodomain-like"/>
    <property type="match status" value="2"/>
</dbReference>
<evidence type="ECO:0000256" key="2">
    <source>
        <dbReference type="ARBA" id="ARBA00023125"/>
    </source>
</evidence>
<feature type="domain" description="HTH araC/xylS-type" evidence="4">
    <location>
        <begin position="176"/>
        <end position="274"/>
    </location>
</feature>
<accession>A0A437K827</accession>
<dbReference type="InterPro" id="IPR037923">
    <property type="entry name" value="HTH-like"/>
</dbReference>
<dbReference type="InterPro" id="IPR003313">
    <property type="entry name" value="AraC-bd"/>
</dbReference>
<dbReference type="EMBL" id="RZTZ01000008">
    <property type="protein sequence ID" value="RVT59922.1"/>
    <property type="molecule type" value="Genomic_DNA"/>
</dbReference>
<name>A0A437K827_9BACI</name>
<keyword evidence="3" id="KW-0804">Transcription</keyword>
<dbReference type="PANTHER" id="PTHR43280:SF2">
    <property type="entry name" value="HTH-TYPE TRANSCRIPTIONAL REGULATOR EXSA"/>
    <property type="match status" value="1"/>
</dbReference>
<dbReference type="InterPro" id="IPR009057">
    <property type="entry name" value="Homeodomain-like_sf"/>
</dbReference>
<dbReference type="PANTHER" id="PTHR43280">
    <property type="entry name" value="ARAC-FAMILY TRANSCRIPTIONAL REGULATOR"/>
    <property type="match status" value="1"/>
</dbReference>
<dbReference type="Pfam" id="PF02311">
    <property type="entry name" value="AraC_binding"/>
    <property type="match status" value="1"/>
</dbReference>
<dbReference type="SUPFAM" id="SSF46689">
    <property type="entry name" value="Homeodomain-like"/>
    <property type="match status" value="2"/>
</dbReference>
<dbReference type="Pfam" id="PF12833">
    <property type="entry name" value="HTH_18"/>
    <property type="match status" value="1"/>
</dbReference>
<dbReference type="InterPro" id="IPR018060">
    <property type="entry name" value="HTH_AraC"/>
</dbReference>
<dbReference type="GO" id="GO:0043565">
    <property type="term" value="F:sequence-specific DNA binding"/>
    <property type="evidence" value="ECO:0007669"/>
    <property type="project" value="InterPro"/>
</dbReference>
<keyword evidence="1" id="KW-0805">Transcription regulation</keyword>
<dbReference type="SUPFAM" id="SSF51215">
    <property type="entry name" value="Regulatory protein AraC"/>
    <property type="match status" value="1"/>
</dbReference>